<feature type="transmembrane region" description="Helical" evidence="1">
    <location>
        <begin position="248"/>
        <end position="269"/>
    </location>
</feature>
<keyword evidence="1" id="KW-1133">Transmembrane helix</keyword>
<dbReference type="AlphaFoldDB" id="A0A9P5Y0P0"/>
<protein>
    <recommendedName>
        <fullName evidence="2">DUF6534 domain-containing protein</fullName>
    </recommendedName>
</protein>
<feature type="domain" description="DUF6534" evidence="2">
    <location>
        <begin position="214"/>
        <end position="299"/>
    </location>
</feature>
<accession>A0A9P5Y0P0</accession>
<feature type="transmembrane region" description="Helical" evidence="1">
    <location>
        <begin position="130"/>
        <end position="152"/>
    </location>
</feature>
<keyword evidence="1" id="KW-0812">Transmembrane</keyword>
<sequence length="373" mass="41509">MRLVKMMMAGADGARSQHTGYITVQKLFFFLKSPSQRATPTTMSDSASTMVDAHDEFGPMLIGLVVAAIFGGITVVQALTFLQTNKRDPIQHTLAVYSLLFLDVLHICFFTHSVYYYLVSNADNLRVQVVWSMPAFVLIHSILIPIAQLLSVARIWKIVPRNKLYIPIFLVIVVLSNLSLGIHLSRLLFQTKDFNDAIKILYTSITKAYFSLRICSDILIASAMIFYLTRASTNLNWTDSSSTMLIAYVLNTGAIPSFLSIAVFGAVLAEPNTLLFLTIEEVGTKLYVTSFMAMLNARYYLQPHGPKAPPAFFLRSGMTSHAGTVGKLQASTSPKTINEVGLPLFQSNSRKEEMDSELRVEVVVKQDTRRTTN</sequence>
<proteinExistence type="predicted"/>
<gene>
    <name evidence="3" type="ORF">BDZ94DRAFT_1299408</name>
</gene>
<dbReference type="OrthoDB" id="2971181at2759"/>
<evidence type="ECO:0000313" key="4">
    <source>
        <dbReference type="Proteomes" id="UP000807353"/>
    </source>
</evidence>
<feature type="transmembrane region" description="Helical" evidence="1">
    <location>
        <begin position="164"/>
        <end position="188"/>
    </location>
</feature>
<dbReference type="Proteomes" id="UP000807353">
    <property type="component" value="Unassembled WGS sequence"/>
</dbReference>
<evidence type="ECO:0000259" key="2">
    <source>
        <dbReference type="Pfam" id="PF20152"/>
    </source>
</evidence>
<dbReference type="Pfam" id="PF20152">
    <property type="entry name" value="DUF6534"/>
    <property type="match status" value="1"/>
</dbReference>
<dbReference type="PANTHER" id="PTHR40465:SF1">
    <property type="entry name" value="DUF6534 DOMAIN-CONTAINING PROTEIN"/>
    <property type="match status" value="1"/>
</dbReference>
<dbReference type="EMBL" id="MU150288">
    <property type="protein sequence ID" value="KAF9461133.1"/>
    <property type="molecule type" value="Genomic_DNA"/>
</dbReference>
<reference evidence="3" key="1">
    <citation type="submission" date="2020-11" db="EMBL/GenBank/DDBJ databases">
        <authorList>
            <consortium name="DOE Joint Genome Institute"/>
            <person name="Ahrendt S."/>
            <person name="Riley R."/>
            <person name="Andreopoulos W."/>
            <person name="Labutti K."/>
            <person name="Pangilinan J."/>
            <person name="Ruiz-Duenas F.J."/>
            <person name="Barrasa J.M."/>
            <person name="Sanchez-Garcia M."/>
            <person name="Camarero S."/>
            <person name="Miyauchi S."/>
            <person name="Serrano A."/>
            <person name="Linde D."/>
            <person name="Babiker R."/>
            <person name="Drula E."/>
            <person name="Ayuso-Fernandez I."/>
            <person name="Pacheco R."/>
            <person name="Padilla G."/>
            <person name="Ferreira P."/>
            <person name="Barriuso J."/>
            <person name="Kellner H."/>
            <person name="Castanera R."/>
            <person name="Alfaro M."/>
            <person name="Ramirez L."/>
            <person name="Pisabarro A.G."/>
            <person name="Kuo A."/>
            <person name="Tritt A."/>
            <person name="Lipzen A."/>
            <person name="He G."/>
            <person name="Yan M."/>
            <person name="Ng V."/>
            <person name="Cullen D."/>
            <person name="Martin F."/>
            <person name="Rosso M.-N."/>
            <person name="Henrissat B."/>
            <person name="Hibbett D."/>
            <person name="Martinez A.T."/>
            <person name="Grigoriev I.V."/>
        </authorList>
    </citation>
    <scope>NUCLEOTIDE SEQUENCE</scope>
    <source>
        <strain evidence="3">CBS 247.69</strain>
    </source>
</reference>
<feature type="transmembrane region" description="Helical" evidence="1">
    <location>
        <begin position="94"/>
        <end position="118"/>
    </location>
</feature>
<dbReference type="InterPro" id="IPR045339">
    <property type="entry name" value="DUF6534"/>
</dbReference>
<name>A0A9P5Y0P0_9AGAR</name>
<keyword evidence="1" id="KW-0472">Membrane</keyword>
<organism evidence="3 4">
    <name type="scientific">Collybia nuda</name>
    <dbReference type="NCBI Taxonomy" id="64659"/>
    <lineage>
        <taxon>Eukaryota</taxon>
        <taxon>Fungi</taxon>
        <taxon>Dikarya</taxon>
        <taxon>Basidiomycota</taxon>
        <taxon>Agaricomycotina</taxon>
        <taxon>Agaricomycetes</taxon>
        <taxon>Agaricomycetidae</taxon>
        <taxon>Agaricales</taxon>
        <taxon>Tricholomatineae</taxon>
        <taxon>Clitocybaceae</taxon>
        <taxon>Collybia</taxon>
    </lineage>
</organism>
<feature type="transmembrane region" description="Helical" evidence="1">
    <location>
        <begin position="208"/>
        <end position="228"/>
    </location>
</feature>
<keyword evidence="4" id="KW-1185">Reference proteome</keyword>
<evidence type="ECO:0000256" key="1">
    <source>
        <dbReference type="SAM" id="Phobius"/>
    </source>
</evidence>
<dbReference type="PANTHER" id="PTHR40465">
    <property type="entry name" value="CHROMOSOME 1, WHOLE GENOME SHOTGUN SEQUENCE"/>
    <property type="match status" value="1"/>
</dbReference>
<evidence type="ECO:0000313" key="3">
    <source>
        <dbReference type="EMBL" id="KAF9461133.1"/>
    </source>
</evidence>
<feature type="transmembrane region" description="Helical" evidence="1">
    <location>
        <begin position="60"/>
        <end position="82"/>
    </location>
</feature>
<comment type="caution">
    <text evidence="3">The sequence shown here is derived from an EMBL/GenBank/DDBJ whole genome shotgun (WGS) entry which is preliminary data.</text>
</comment>